<proteinExistence type="predicted"/>
<keyword evidence="2" id="KW-1185">Reference proteome</keyword>
<reference evidence="1" key="1">
    <citation type="submission" date="2022-07" db="EMBL/GenBank/DDBJ databases">
        <title>Genome Sequence of Lecanicillium saksenae.</title>
        <authorList>
            <person name="Buettner E."/>
        </authorList>
    </citation>
    <scope>NUCLEOTIDE SEQUENCE</scope>
    <source>
        <strain evidence="1">VT-O1</strain>
    </source>
</reference>
<accession>A0ACC1QTG5</accession>
<name>A0ACC1QTG5_9HYPO</name>
<sequence length="150" mass="16612">MQHLGLVVRRRAEGGNSARAHHAVRRDRVGDGVGRHQEDAVAGLEAVVARQGARQGGRGVADLRVREAGARVHVDVLARREGIGPGASRRGRRSLKQPLPQGDVRRRWEMVWLFSWFVQNCESRGYLRVGGDVPWMSGYADLKSMACKIP</sequence>
<dbReference type="Proteomes" id="UP001148737">
    <property type="component" value="Unassembled WGS sequence"/>
</dbReference>
<comment type="caution">
    <text evidence="1">The sequence shown here is derived from an EMBL/GenBank/DDBJ whole genome shotgun (WGS) entry which is preliminary data.</text>
</comment>
<organism evidence="1 2">
    <name type="scientific">Lecanicillium saksenae</name>
    <dbReference type="NCBI Taxonomy" id="468837"/>
    <lineage>
        <taxon>Eukaryota</taxon>
        <taxon>Fungi</taxon>
        <taxon>Dikarya</taxon>
        <taxon>Ascomycota</taxon>
        <taxon>Pezizomycotina</taxon>
        <taxon>Sordariomycetes</taxon>
        <taxon>Hypocreomycetidae</taxon>
        <taxon>Hypocreales</taxon>
        <taxon>Cordycipitaceae</taxon>
        <taxon>Lecanicillium</taxon>
    </lineage>
</organism>
<evidence type="ECO:0000313" key="2">
    <source>
        <dbReference type="Proteomes" id="UP001148737"/>
    </source>
</evidence>
<evidence type="ECO:0000313" key="1">
    <source>
        <dbReference type="EMBL" id="KAJ3490945.1"/>
    </source>
</evidence>
<gene>
    <name evidence="1" type="ORF">NLG97_g5685</name>
</gene>
<protein>
    <submittedName>
        <fullName evidence="1">Uncharacterized protein</fullName>
    </submittedName>
</protein>
<dbReference type="EMBL" id="JANAKD010000666">
    <property type="protein sequence ID" value="KAJ3490945.1"/>
    <property type="molecule type" value="Genomic_DNA"/>
</dbReference>